<dbReference type="Pfam" id="PF13377">
    <property type="entry name" value="Peripla_BP_3"/>
    <property type="match status" value="1"/>
</dbReference>
<dbReference type="InterPro" id="IPR046335">
    <property type="entry name" value="LacI/GalR-like_sensor"/>
</dbReference>
<evidence type="ECO:0000256" key="3">
    <source>
        <dbReference type="ARBA" id="ARBA00023163"/>
    </source>
</evidence>
<name>A0ABV8Q719_9MICO</name>
<evidence type="ECO:0000256" key="2">
    <source>
        <dbReference type="ARBA" id="ARBA00023125"/>
    </source>
</evidence>
<evidence type="ECO:0000313" key="6">
    <source>
        <dbReference type="Proteomes" id="UP001595900"/>
    </source>
</evidence>
<accession>A0ABV8Q719</accession>
<comment type="caution">
    <text evidence="5">The sequence shown here is derived from an EMBL/GenBank/DDBJ whole genome shotgun (WGS) entry which is preliminary data.</text>
</comment>
<evidence type="ECO:0000313" key="5">
    <source>
        <dbReference type="EMBL" id="MFC4243245.1"/>
    </source>
</evidence>
<evidence type="ECO:0000259" key="4">
    <source>
        <dbReference type="PROSITE" id="PS50932"/>
    </source>
</evidence>
<dbReference type="Gene3D" id="1.10.260.40">
    <property type="entry name" value="lambda repressor-like DNA-binding domains"/>
    <property type="match status" value="1"/>
</dbReference>
<dbReference type="PROSITE" id="PS50932">
    <property type="entry name" value="HTH_LACI_2"/>
    <property type="match status" value="1"/>
</dbReference>
<sequence length="346" mass="37290">MNPQTGPGRSTRTTLAVIASDADVSMATVSKVLNGRPGVAHETRDRVQSLLLAHGYLKPGSERTVAPLIEIVFNELEDGWSLELLRGSEEVVRENGMSLVVTKSGDRHTPAADWIDGVVKRRPFGVILVLSDVADEQKRRLRRRNIPFVLVDPSGEPAADVPSIGSANWSGGVLATNHLISLGHRDIGVIAGPQDVTNARARLSGFRAAMADAGIPVREELIVPGNYHIDSGLEGGLQLLSNPRPPTAIFATNDLQALGVYEAARSKGIVVPDDLSVVGYDDVHFSAWAGPPLTTIHNPLAEMAAEAARLLIRFRNENQLDSIRRDLATSLVLRKSTAGVRERAER</sequence>
<dbReference type="GO" id="GO:0003677">
    <property type="term" value="F:DNA binding"/>
    <property type="evidence" value="ECO:0007669"/>
    <property type="project" value="UniProtKB-KW"/>
</dbReference>
<evidence type="ECO:0000256" key="1">
    <source>
        <dbReference type="ARBA" id="ARBA00023015"/>
    </source>
</evidence>
<dbReference type="SMART" id="SM00354">
    <property type="entry name" value="HTH_LACI"/>
    <property type="match status" value="1"/>
</dbReference>
<gene>
    <name evidence="5" type="ORF">ACFOYW_07650</name>
</gene>
<protein>
    <submittedName>
        <fullName evidence="5">LacI family DNA-binding transcriptional regulator</fullName>
    </submittedName>
</protein>
<dbReference type="CDD" id="cd06296">
    <property type="entry name" value="PBP1_CatR-like"/>
    <property type="match status" value="1"/>
</dbReference>
<organism evidence="5 6">
    <name type="scientific">Gryllotalpicola reticulitermitis</name>
    <dbReference type="NCBI Taxonomy" id="1184153"/>
    <lineage>
        <taxon>Bacteria</taxon>
        <taxon>Bacillati</taxon>
        <taxon>Actinomycetota</taxon>
        <taxon>Actinomycetes</taxon>
        <taxon>Micrococcales</taxon>
        <taxon>Microbacteriaceae</taxon>
        <taxon>Gryllotalpicola</taxon>
    </lineage>
</organism>
<proteinExistence type="predicted"/>
<dbReference type="InterPro" id="IPR028082">
    <property type="entry name" value="Peripla_BP_I"/>
</dbReference>
<dbReference type="SUPFAM" id="SSF47413">
    <property type="entry name" value="lambda repressor-like DNA-binding domains"/>
    <property type="match status" value="1"/>
</dbReference>
<dbReference type="InterPro" id="IPR000843">
    <property type="entry name" value="HTH_LacI"/>
</dbReference>
<keyword evidence="1" id="KW-0805">Transcription regulation</keyword>
<dbReference type="Pfam" id="PF00356">
    <property type="entry name" value="LacI"/>
    <property type="match status" value="1"/>
</dbReference>
<dbReference type="InterPro" id="IPR010982">
    <property type="entry name" value="Lambda_DNA-bd_dom_sf"/>
</dbReference>
<dbReference type="Proteomes" id="UP001595900">
    <property type="component" value="Unassembled WGS sequence"/>
</dbReference>
<dbReference type="CDD" id="cd01392">
    <property type="entry name" value="HTH_LacI"/>
    <property type="match status" value="1"/>
</dbReference>
<dbReference type="EMBL" id="JBHSCN010000005">
    <property type="protein sequence ID" value="MFC4243245.1"/>
    <property type="molecule type" value="Genomic_DNA"/>
</dbReference>
<keyword evidence="3" id="KW-0804">Transcription</keyword>
<keyword evidence="2 5" id="KW-0238">DNA-binding</keyword>
<dbReference type="RefSeq" id="WP_390228257.1">
    <property type="nucleotide sequence ID" value="NZ_JBHSCN010000005.1"/>
</dbReference>
<feature type="domain" description="HTH lacI-type" evidence="4">
    <location>
        <begin position="13"/>
        <end position="56"/>
    </location>
</feature>
<dbReference type="PANTHER" id="PTHR30146">
    <property type="entry name" value="LACI-RELATED TRANSCRIPTIONAL REPRESSOR"/>
    <property type="match status" value="1"/>
</dbReference>
<keyword evidence="6" id="KW-1185">Reference proteome</keyword>
<dbReference type="SUPFAM" id="SSF53822">
    <property type="entry name" value="Periplasmic binding protein-like I"/>
    <property type="match status" value="1"/>
</dbReference>
<dbReference type="Gene3D" id="3.40.50.2300">
    <property type="match status" value="2"/>
</dbReference>
<reference evidence="6" key="1">
    <citation type="journal article" date="2019" name="Int. J. Syst. Evol. Microbiol.">
        <title>The Global Catalogue of Microorganisms (GCM) 10K type strain sequencing project: providing services to taxonomists for standard genome sequencing and annotation.</title>
        <authorList>
            <consortium name="The Broad Institute Genomics Platform"/>
            <consortium name="The Broad Institute Genome Sequencing Center for Infectious Disease"/>
            <person name="Wu L."/>
            <person name="Ma J."/>
        </authorList>
    </citation>
    <scope>NUCLEOTIDE SEQUENCE [LARGE SCALE GENOMIC DNA]</scope>
    <source>
        <strain evidence="6">CGMCC 1.10363</strain>
    </source>
</reference>
<dbReference type="PANTHER" id="PTHR30146:SF153">
    <property type="entry name" value="LACTOSE OPERON REPRESSOR"/>
    <property type="match status" value="1"/>
</dbReference>